<dbReference type="RefSeq" id="WP_093647431.1">
    <property type="nucleotide sequence ID" value="NZ_FPBH01000059.1"/>
</dbReference>
<evidence type="ECO:0000313" key="7">
    <source>
        <dbReference type="Proteomes" id="UP000198844"/>
    </source>
</evidence>
<dbReference type="Proteomes" id="UP000198844">
    <property type="component" value="Unassembled WGS sequence"/>
</dbReference>
<reference evidence="6 7" key="1">
    <citation type="submission" date="2016-10" db="EMBL/GenBank/DDBJ databases">
        <authorList>
            <person name="de Groot N.N."/>
        </authorList>
    </citation>
    <scope>NUCLEOTIDE SEQUENCE [LARGE SCALE GENOMIC DNA]</scope>
    <source>
        <strain evidence="6 7">LMG 27731</strain>
    </source>
</reference>
<name>A0A1I7ERM5_9BURK</name>
<dbReference type="OrthoDB" id="9026421at2"/>
<accession>A0A1I7ERM5</accession>
<dbReference type="GO" id="GO:0003700">
    <property type="term" value="F:DNA-binding transcription factor activity"/>
    <property type="evidence" value="ECO:0007669"/>
    <property type="project" value="InterPro"/>
</dbReference>
<evidence type="ECO:0000313" key="6">
    <source>
        <dbReference type="EMBL" id="SFU26579.1"/>
    </source>
</evidence>
<dbReference type="Pfam" id="PF03466">
    <property type="entry name" value="LysR_substrate"/>
    <property type="match status" value="1"/>
</dbReference>
<dbReference type="EMBL" id="FPBH01000059">
    <property type="protein sequence ID" value="SFU26579.1"/>
    <property type="molecule type" value="Genomic_DNA"/>
</dbReference>
<evidence type="ECO:0000256" key="2">
    <source>
        <dbReference type="ARBA" id="ARBA00023015"/>
    </source>
</evidence>
<dbReference type="CDD" id="cd08422">
    <property type="entry name" value="PBP2_CrgA_like"/>
    <property type="match status" value="1"/>
</dbReference>
<protein>
    <submittedName>
        <fullName evidence="6">Transcriptional regulator, LysR family</fullName>
    </submittedName>
</protein>
<keyword evidence="3" id="KW-0238">DNA-binding</keyword>
<dbReference type="SUPFAM" id="SSF53850">
    <property type="entry name" value="Periplasmic binding protein-like II"/>
    <property type="match status" value="1"/>
</dbReference>
<dbReference type="SUPFAM" id="SSF46785">
    <property type="entry name" value="Winged helix' DNA-binding domain"/>
    <property type="match status" value="1"/>
</dbReference>
<evidence type="ECO:0000259" key="5">
    <source>
        <dbReference type="PROSITE" id="PS50931"/>
    </source>
</evidence>
<comment type="similarity">
    <text evidence="1">Belongs to the LysR transcriptional regulatory family.</text>
</comment>
<dbReference type="PANTHER" id="PTHR30537">
    <property type="entry name" value="HTH-TYPE TRANSCRIPTIONAL REGULATOR"/>
    <property type="match status" value="1"/>
</dbReference>
<evidence type="ECO:0000256" key="4">
    <source>
        <dbReference type="ARBA" id="ARBA00023163"/>
    </source>
</evidence>
<dbReference type="InterPro" id="IPR036390">
    <property type="entry name" value="WH_DNA-bd_sf"/>
</dbReference>
<dbReference type="GO" id="GO:0006351">
    <property type="term" value="P:DNA-templated transcription"/>
    <property type="evidence" value="ECO:0007669"/>
    <property type="project" value="TreeGrafter"/>
</dbReference>
<dbReference type="FunFam" id="1.10.10.10:FF:000001">
    <property type="entry name" value="LysR family transcriptional regulator"/>
    <property type="match status" value="1"/>
</dbReference>
<dbReference type="Gene3D" id="3.40.190.290">
    <property type="match status" value="1"/>
</dbReference>
<dbReference type="GO" id="GO:0043565">
    <property type="term" value="F:sequence-specific DNA binding"/>
    <property type="evidence" value="ECO:0007669"/>
    <property type="project" value="TreeGrafter"/>
</dbReference>
<dbReference type="Gene3D" id="1.10.10.10">
    <property type="entry name" value="Winged helix-like DNA-binding domain superfamily/Winged helix DNA-binding domain"/>
    <property type="match status" value="1"/>
</dbReference>
<dbReference type="PROSITE" id="PS50931">
    <property type="entry name" value="HTH_LYSR"/>
    <property type="match status" value="1"/>
</dbReference>
<evidence type="ECO:0000256" key="1">
    <source>
        <dbReference type="ARBA" id="ARBA00009437"/>
    </source>
</evidence>
<keyword evidence="2" id="KW-0805">Transcription regulation</keyword>
<proteinExistence type="inferred from homology"/>
<dbReference type="InterPro" id="IPR005119">
    <property type="entry name" value="LysR_subst-bd"/>
</dbReference>
<keyword evidence="4" id="KW-0804">Transcription</keyword>
<sequence>MDRLRCIEVFVEVAHAASFSAAAQRLGMSKGNVTKHVAWLEQSLGVQLLSRTTKSVSMTEAGMTLLESGQAMLEQMSDLEGRLRHSVGGARGVLRVGTQPSFGAYHLVPVVTAFAESYPDVQVLLYLDDGSADLVGERLDLSIRIAPELKDTSYVAVKLARVPQYLVASPRYLSQRGTPSTIDDLDKHECLLNTMKSPNGLWTFESANGAHSIRPKGSVRANFGEPLLHAARLGCGISMHPLYMIEDDLASGALVIVLSEFTPIGLDIYAMYPSRRHLPSRVRAFVDFLRERIGGRENWSETRQYVKQEDVH</sequence>
<dbReference type="PANTHER" id="PTHR30537:SF35">
    <property type="entry name" value="TRANSCRIPTIONAL REGULATORY PROTEIN"/>
    <property type="match status" value="1"/>
</dbReference>
<organism evidence="6 7">
    <name type="scientific">Paraburkholderia aspalathi</name>
    <dbReference type="NCBI Taxonomy" id="1324617"/>
    <lineage>
        <taxon>Bacteria</taxon>
        <taxon>Pseudomonadati</taxon>
        <taxon>Pseudomonadota</taxon>
        <taxon>Betaproteobacteria</taxon>
        <taxon>Burkholderiales</taxon>
        <taxon>Burkholderiaceae</taxon>
        <taxon>Paraburkholderia</taxon>
    </lineage>
</organism>
<gene>
    <name evidence="6" type="ORF">SAMN05192563_105924</name>
</gene>
<dbReference type="Pfam" id="PF00126">
    <property type="entry name" value="HTH_1"/>
    <property type="match status" value="1"/>
</dbReference>
<dbReference type="InterPro" id="IPR058163">
    <property type="entry name" value="LysR-type_TF_proteobact-type"/>
</dbReference>
<evidence type="ECO:0000256" key="3">
    <source>
        <dbReference type="ARBA" id="ARBA00023125"/>
    </source>
</evidence>
<feature type="domain" description="HTH lysR-type" evidence="5">
    <location>
        <begin position="1"/>
        <end position="59"/>
    </location>
</feature>
<dbReference type="InterPro" id="IPR000847">
    <property type="entry name" value="LysR_HTH_N"/>
</dbReference>
<dbReference type="InterPro" id="IPR036388">
    <property type="entry name" value="WH-like_DNA-bd_sf"/>
</dbReference>
<dbReference type="AlphaFoldDB" id="A0A1I7ERM5"/>